<name>A0AAF1JZV3_9PROT</name>
<proteinExistence type="predicted"/>
<dbReference type="InterPro" id="IPR045531">
    <property type="entry name" value="DUF6468"/>
</dbReference>
<feature type="domain" description="DUF6468" evidence="2">
    <location>
        <begin position="33"/>
        <end position="108"/>
    </location>
</feature>
<dbReference type="AlphaFoldDB" id="A0AAF1JZV3"/>
<evidence type="ECO:0000313" key="3">
    <source>
        <dbReference type="EMBL" id="MBR0657577.1"/>
    </source>
</evidence>
<organism evidence="3 4">
    <name type="scientific">Plastoroseomonas arctica</name>
    <dbReference type="NCBI Taxonomy" id="1509237"/>
    <lineage>
        <taxon>Bacteria</taxon>
        <taxon>Pseudomonadati</taxon>
        <taxon>Pseudomonadota</taxon>
        <taxon>Alphaproteobacteria</taxon>
        <taxon>Acetobacterales</taxon>
        <taxon>Acetobacteraceae</taxon>
        <taxon>Plastoroseomonas</taxon>
    </lineage>
</organism>
<dbReference type="Proteomes" id="UP001196068">
    <property type="component" value="Unassembled WGS sequence"/>
</dbReference>
<evidence type="ECO:0000259" key="2">
    <source>
        <dbReference type="Pfam" id="PF20072"/>
    </source>
</evidence>
<evidence type="ECO:0000256" key="1">
    <source>
        <dbReference type="SAM" id="Phobius"/>
    </source>
</evidence>
<protein>
    <recommendedName>
        <fullName evidence="2">DUF6468 domain-containing protein</fullName>
    </recommendedName>
</protein>
<gene>
    <name evidence="3" type="ORF">GXW79_21055</name>
</gene>
<keyword evidence="4" id="KW-1185">Reference proteome</keyword>
<feature type="transmembrane region" description="Helical" evidence="1">
    <location>
        <begin position="6"/>
        <end position="26"/>
    </location>
</feature>
<evidence type="ECO:0000313" key="4">
    <source>
        <dbReference type="Proteomes" id="UP001196068"/>
    </source>
</evidence>
<dbReference type="EMBL" id="JAAEDH010000043">
    <property type="protein sequence ID" value="MBR0657577.1"/>
    <property type="molecule type" value="Genomic_DNA"/>
</dbReference>
<comment type="caution">
    <text evidence="3">The sequence shown here is derived from an EMBL/GenBank/DDBJ whole genome shotgun (WGS) entry which is preliminary data.</text>
</comment>
<accession>A0AAF1JZV3</accession>
<reference evidence="3" key="2">
    <citation type="journal article" date="2021" name="Syst. Appl. Microbiol.">
        <title>Roseomonas hellenica sp. nov., isolated from roots of wild-growing Alkanna tinctoria.</title>
        <authorList>
            <person name="Rat A."/>
            <person name="Naranjo H.D."/>
            <person name="Lebbe L."/>
            <person name="Cnockaert M."/>
            <person name="Krigas N."/>
            <person name="Grigoriadou K."/>
            <person name="Maloupa E."/>
            <person name="Willems A."/>
        </authorList>
    </citation>
    <scope>NUCLEOTIDE SEQUENCE</scope>
    <source>
        <strain evidence="3">LMG 28251</strain>
    </source>
</reference>
<reference evidence="3" key="1">
    <citation type="submission" date="2020-01" db="EMBL/GenBank/DDBJ databases">
        <authorList>
            <person name="Rat A."/>
        </authorList>
    </citation>
    <scope>NUCLEOTIDE SEQUENCE</scope>
    <source>
        <strain evidence="3">LMG 28251</strain>
    </source>
</reference>
<keyword evidence="1" id="KW-0812">Transmembrane</keyword>
<sequence length="146" mass="16047">MTGFEYTLQCAVLVLLVVAIPFTIRLERGLSGLRRDRGAMDGSARGLGEAATAAEATLRRMRITTDEGLRQISERCLAGEKLRDDLRYLIERADSLADRLDGLVRQVRPIVAEPVVPIRAEAAAPPEAPARSQAERDLIRALKLAR</sequence>
<keyword evidence="1" id="KW-1133">Transmembrane helix</keyword>
<keyword evidence="1" id="KW-0472">Membrane</keyword>
<dbReference type="Pfam" id="PF20072">
    <property type="entry name" value="DUF6468"/>
    <property type="match status" value="1"/>
</dbReference>
<dbReference type="RefSeq" id="WP_211876437.1">
    <property type="nucleotide sequence ID" value="NZ_JAAEDH010000043.1"/>
</dbReference>